<dbReference type="RefSeq" id="XP_038740105.1">
    <property type="nucleotide sequence ID" value="XM_038894664.1"/>
</dbReference>
<evidence type="ECO:0000256" key="2">
    <source>
        <dbReference type="SAM" id="SignalP"/>
    </source>
</evidence>
<proteinExistence type="predicted"/>
<sequence>MDSSVLFLLVLILFNSVLSSFGSSRSLDAFHRTQKITNSVAQHALAVEVIVLPIITLYIASSLTIQQKLSENFTTIELVWTDKKLRAKPTFQLLHDDLREMWRMMPGLIASLRTHIANHRAHLSRSHLKDIIVQLSLAMIEVGMITLAIPLFVILPGILFAAWLGFSMSMVLGLSWLMNGNDIIVNCDEFGNSTPEAEEDEEKWIFIGGMGTSATHLTQCTIPRLARLFGKSFCGIQMATYGLPFDMLLLAIQRCFPFETQASRALYAEVRTALLDAAVVRVAVLAHNNGTLPMSHVLARLCADIPAEKLNKLEIYTFGAAASEFVVPLGESRRSRFDEAVVDERGPHIEHFAYANDPFAQMGVLRAVNKKFDGRFCGGVYIIHNQIPQPSGHWIPDQRPVMLLTDYLSALFPDPSSPSAPSSLLDYVMIIDRDIAERRELAAMANHAQTKRTRKDNRRLSWTGLGATVGGKIGMMDGVIGLEMARRGCRECDGHRGREISWLNRYVQTGWVVEKNPQVVDAMGIGGYQ</sequence>
<evidence type="ECO:0000313" key="4">
    <source>
        <dbReference type="Proteomes" id="UP000781932"/>
    </source>
</evidence>
<accession>A0A9P6LD31</accession>
<dbReference type="Proteomes" id="UP000781932">
    <property type="component" value="Unassembled WGS sequence"/>
</dbReference>
<evidence type="ECO:0000313" key="3">
    <source>
        <dbReference type="EMBL" id="KAF9870644.1"/>
    </source>
</evidence>
<keyword evidence="4" id="KW-1185">Reference proteome</keyword>
<keyword evidence="1" id="KW-0472">Membrane</keyword>
<reference evidence="3" key="1">
    <citation type="submission" date="2020-03" db="EMBL/GenBank/DDBJ databases">
        <authorList>
            <person name="He L."/>
        </authorList>
    </citation>
    <scope>NUCLEOTIDE SEQUENCE</scope>
    <source>
        <strain evidence="3">CkLH20</strain>
    </source>
</reference>
<reference evidence="3" key="2">
    <citation type="submission" date="2020-11" db="EMBL/GenBank/DDBJ databases">
        <title>Whole genome sequencing of Colletotrichum sp.</title>
        <authorList>
            <person name="Li H."/>
        </authorList>
    </citation>
    <scope>NUCLEOTIDE SEQUENCE</scope>
    <source>
        <strain evidence="3">CkLH20</strain>
    </source>
</reference>
<feature type="signal peptide" evidence="2">
    <location>
        <begin position="1"/>
        <end position="19"/>
    </location>
</feature>
<dbReference type="AlphaFoldDB" id="A0A9P6LD31"/>
<feature type="chain" id="PRO_5040298052" evidence="2">
    <location>
        <begin position="20"/>
        <end position="529"/>
    </location>
</feature>
<dbReference type="EMBL" id="JAATWM020000052">
    <property type="protein sequence ID" value="KAF9870644.1"/>
    <property type="molecule type" value="Genomic_DNA"/>
</dbReference>
<organism evidence="3 4">
    <name type="scientific">Colletotrichum karsti</name>
    <dbReference type="NCBI Taxonomy" id="1095194"/>
    <lineage>
        <taxon>Eukaryota</taxon>
        <taxon>Fungi</taxon>
        <taxon>Dikarya</taxon>
        <taxon>Ascomycota</taxon>
        <taxon>Pezizomycotina</taxon>
        <taxon>Sordariomycetes</taxon>
        <taxon>Hypocreomycetidae</taxon>
        <taxon>Glomerellales</taxon>
        <taxon>Glomerellaceae</taxon>
        <taxon>Colletotrichum</taxon>
        <taxon>Colletotrichum boninense species complex</taxon>
    </lineage>
</organism>
<evidence type="ECO:0000256" key="1">
    <source>
        <dbReference type="SAM" id="Phobius"/>
    </source>
</evidence>
<keyword evidence="1" id="KW-1133">Transmembrane helix</keyword>
<gene>
    <name evidence="3" type="ORF">CkaCkLH20_11950</name>
</gene>
<protein>
    <submittedName>
        <fullName evidence="3">Uncharacterized protein</fullName>
    </submittedName>
</protein>
<keyword evidence="1" id="KW-0812">Transmembrane</keyword>
<dbReference type="GeneID" id="62167738"/>
<dbReference type="OrthoDB" id="202545at2759"/>
<dbReference type="PANTHER" id="PTHR42044">
    <property type="entry name" value="DUF676 DOMAIN-CONTAINING PROTEIN-RELATED"/>
    <property type="match status" value="1"/>
</dbReference>
<name>A0A9P6LD31_9PEZI</name>
<dbReference type="PANTHER" id="PTHR42044:SF2">
    <property type="entry name" value="DUF676 DOMAIN-CONTAINING PROTEIN"/>
    <property type="match status" value="1"/>
</dbReference>
<feature type="transmembrane region" description="Helical" evidence="1">
    <location>
        <begin position="43"/>
        <end position="60"/>
    </location>
</feature>
<comment type="caution">
    <text evidence="3">The sequence shown here is derived from an EMBL/GenBank/DDBJ whole genome shotgun (WGS) entry which is preliminary data.</text>
</comment>
<keyword evidence="2" id="KW-0732">Signal</keyword>